<dbReference type="OrthoDB" id="9805770at2"/>
<evidence type="ECO:0000256" key="3">
    <source>
        <dbReference type="ARBA" id="ARBA00022679"/>
    </source>
</evidence>
<dbReference type="Gene3D" id="4.10.320.10">
    <property type="entry name" value="E3-binding domain"/>
    <property type="match status" value="1"/>
</dbReference>
<dbReference type="GO" id="GO:0004742">
    <property type="term" value="F:dihydrolipoyllysine-residue acetyltransferase activity"/>
    <property type="evidence" value="ECO:0007669"/>
    <property type="project" value="UniProtKB-EC"/>
</dbReference>
<evidence type="ECO:0000256" key="6">
    <source>
        <dbReference type="SAM" id="MobiDB-lite"/>
    </source>
</evidence>
<dbReference type="InterPro" id="IPR050743">
    <property type="entry name" value="2-oxoacid_DH_E2_comp"/>
</dbReference>
<feature type="region of interest" description="Disordered" evidence="6">
    <location>
        <begin position="50"/>
        <end position="70"/>
    </location>
</feature>
<keyword evidence="3 8" id="KW-0808">Transferase</keyword>
<proteinExistence type="inferred from homology"/>
<dbReference type="PROSITE" id="PS51826">
    <property type="entry name" value="PSBD"/>
    <property type="match status" value="1"/>
</dbReference>
<dbReference type="NCBIfam" id="NF008815">
    <property type="entry name" value="PRK11857.1"/>
    <property type="match status" value="1"/>
</dbReference>
<reference evidence="8 9" key="1">
    <citation type="submission" date="2019-01" db="EMBL/GenBank/DDBJ databases">
        <authorList>
            <consortium name="Pathogen Informatics"/>
        </authorList>
    </citation>
    <scope>NUCLEOTIDE SEQUENCE [LARGE SCALE GENOMIC DNA]</scope>
    <source>
        <strain evidence="8 9">NCTC10166</strain>
    </source>
</reference>
<dbReference type="FunFam" id="3.30.559.10:FF:000007">
    <property type="entry name" value="Dihydrolipoamide acetyltransferase component of pyruvate dehydrogenase complex"/>
    <property type="match status" value="1"/>
</dbReference>
<organism evidence="8 9">
    <name type="scientific">Mesomycoplasma neurolyticum</name>
    <dbReference type="NCBI Taxonomy" id="2120"/>
    <lineage>
        <taxon>Bacteria</taxon>
        <taxon>Bacillati</taxon>
        <taxon>Mycoplasmatota</taxon>
        <taxon>Mycoplasmoidales</taxon>
        <taxon>Metamycoplasmataceae</taxon>
        <taxon>Mesomycoplasma</taxon>
    </lineage>
</organism>
<dbReference type="KEGG" id="mnu:NCTC10166_00005"/>
<comment type="similarity">
    <text evidence="2">Belongs to the 2-oxoacid dehydrogenase family.</text>
</comment>
<dbReference type="GO" id="GO:0031405">
    <property type="term" value="F:lipoic acid binding"/>
    <property type="evidence" value="ECO:0007669"/>
    <property type="project" value="TreeGrafter"/>
</dbReference>
<dbReference type="AlphaFoldDB" id="A0A449A477"/>
<keyword evidence="5 8" id="KW-0012">Acyltransferase</keyword>
<evidence type="ECO:0000256" key="5">
    <source>
        <dbReference type="ARBA" id="ARBA00023315"/>
    </source>
</evidence>
<protein>
    <submittedName>
        <fullName evidence="8">Branched-chain alpha-keto acid dehydrogenase subunit E2</fullName>
        <ecNumber evidence="8">2.3.1.12</ecNumber>
    </submittedName>
</protein>
<dbReference type="GO" id="GO:0005737">
    <property type="term" value="C:cytoplasm"/>
    <property type="evidence" value="ECO:0007669"/>
    <property type="project" value="TreeGrafter"/>
</dbReference>
<dbReference type="Proteomes" id="UP000289440">
    <property type="component" value="Chromosome"/>
</dbReference>
<dbReference type="SUPFAM" id="SSF52777">
    <property type="entry name" value="CoA-dependent acyltransferases"/>
    <property type="match status" value="1"/>
</dbReference>
<dbReference type="InterPro" id="IPR036625">
    <property type="entry name" value="E3-bd_dom_sf"/>
</dbReference>
<keyword evidence="9" id="KW-1185">Reference proteome</keyword>
<evidence type="ECO:0000256" key="4">
    <source>
        <dbReference type="ARBA" id="ARBA00022823"/>
    </source>
</evidence>
<dbReference type="EC" id="2.3.1.12" evidence="8"/>
<accession>A0A449A477</accession>
<dbReference type="EMBL" id="LR214951">
    <property type="protein sequence ID" value="VEU59055.1"/>
    <property type="molecule type" value="Genomic_DNA"/>
</dbReference>
<dbReference type="Pfam" id="PF02817">
    <property type="entry name" value="E3_binding"/>
    <property type="match status" value="1"/>
</dbReference>
<feature type="domain" description="Peripheral subunit-binding (PSBD)" evidence="7">
    <location>
        <begin position="5"/>
        <end position="43"/>
    </location>
</feature>
<dbReference type="InterPro" id="IPR023213">
    <property type="entry name" value="CAT-like_dom_sf"/>
</dbReference>
<evidence type="ECO:0000256" key="2">
    <source>
        <dbReference type="ARBA" id="ARBA00007317"/>
    </source>
</evidence>
<dbReference type="Pfam" id="PF00198">
    <property type="entry name" value="2-oxoacid_dh"/>
    <property type="match status" value="1"/>
</dbReference>
<name>A0A449A477_9BACT</name>
<dbReference type="RefSeq" id="WP_129719447.1">
    <property type="nucleotide sequence ID" value="NZ_LR214951.1"/>
</dbReference>
<dbReference type="InterPro" id="IPR004167">
    <property type="entry name" value="PSBD"/>
</dbReference>
<sequence length="314" mass="33872">MTKPLVTPIARAVAKRLGVDLNLITQGSGPNNRITKDDVIAFSQKQMSSSTTVTTQAPTPEVVTTTTATTTSTVSNQSSTLETKRVKITPIRKAIAKAMINSRDNVAYFSLVNEIDVTKLWNLRKEIVEDVQKTTGVKLTFLPFIAKAILIALKEFPIMAAKYDEAANEIVYPATLNLGIAVDTETGLMVPVVKDAQTLSMTALAAEISRLALAARNKTIKVTEMQNGSFTITNYGSVGALFGTPVINYPELAIAGVGAIVDRVVFNKQGEVKPAKVMNITISADHRWIDGADAGRFIARVKELLEKPEVLGVL</sequence>
<keyword evidence="4" id="KW-0450">Lipoyl</keyword>
<evidence type="ECO:0000313" key="9">
    <source>
        <dbReference type="Proteomes" id="UP000289440"/>
    </source>
</evidence>
<dbReference type="PANTHER" id="PTHR43178:SF5">
    <property type="entry name" value="LIPOAMIDE ACYLTRANSFERASE COMPONENT OF BRANCHED-CHAIN ALPHA-KETO ACID DEHYDROGENASE COMPLEX, MITOCHONDRIAL"/>
    <property type="match status" value="1"/>
</dbReference>
<dbReference type="PANTHER" id="PTHR43178">
    <property type="entry name" value="DIHYDROLIPOAMIDE ACETYLTRANSFERASE COMPONENT OF PYRUVATE DEHYDROGENASE COMPLEX"/>
    <property type="match status" value="1"/>
</dbReference>
<dbReference type="InterPro" id="IPR001078">
    <property type="entry name" value="2-oxoacid_DH_actylTfrase"/>
</dbReference>
<evidence type="ECO:0000256" key="1">
    <source>
        <dbReference type="ARBA" id="ARBA00001938"/>
    </source>
</evidence>
<gene>
    <name evidence="8" type="primary">pdhC_1</name>
    <name evidence="8" type="ORF">NCTC10166_00005</name>
</gene>
<evidence type="ECO:0000259" key="7">
    <source>
        <dbReference type="PROSITE" id="PS51826"/>
    </source>
</evidence>
<evidence type="ECO:0000313" key="8">
    <source>
        <dbReference type="EMBL" id="VEU59055.1"/>
    </source>
</evidence>
<comment type="cofactor">
    <cofactor evidence="1">
        <name>(R)-lipoate</name>
        <dbReference type="ChEBI" id="CHEBI:83088"/>
    </cofactor>
</comment>
<dbReference type="Gene3D" id="3.30.559.10">
    <property type="entry name" value="Chloramphenicol acetyltransferase-like domain"/>
    <property type="match status" value="1"/>
</dbReference>
<dbReference type="SUPFAM" id="SSF47005">
    <property type="entry name" value="Peripheral subunit-binding domain of 2-oxo acid dehydrogenase complex"/>
    <property type="match status" value="1"/>
</dbReference>